<dbReference type="Proteomes" id="UP000807353">
    <property type="component" value="Unassembled WGS sequence"/>
</dbReference>
<dbReference type="OrthoDB" id="3254930at2759"/>
<dbReference type="AlphaFoldDB" id="A0A9P6CCI0"/>
<proteinExistence type="predicted"/>
<accession>A0A9P6CCI0</accession>
<sequence>MDLEELEMVFTKAECFPLLAEKPKFAKISERLMDLNLDVLSDLIQRMEDGERVIGETDEEKLCFQLIKDLDHVGGHVKGSVTNKKYMRNEISRQYASNITLLCR</sequence>
<comment type="caution">
    <text evidence="1">The sequence shown here is derived from an EMBL/GenBank/DDBJ whole genome shotgun (WGS) entry which is preliminary data.</text>
</comment>
<evidence type="ECO:0000313" key="2">
    <source>
        <dbReference type="Proteomes" id="UP000807353"/>
    </source>
</evidence>
<keyword evidence="2" id="KW-1185">Reference proteome</keyword>
<reference evidence="1" key="1">
    <citation type="submission" date="2020-11" db="EMBL/GenBank/DDBJ databases">
        <authorList>
            <consortium name="DOE Joint Genome Institute"/>
            <person name="Ahrendt S."/>
            <person name="Riley R."/>
            <person name="Andreopoulos W."/>
            <person name="Labutti K."/>
            <person name="Pangilinan J."/>
            <person name="Ruiz-Duenas F.J."/>
            <person name="Barrasa J.M."/>
            <person name="Sanchez-Garcia M."/>
            <person name="Camarero S."/>
            <person name="Miyauchi S."/>
            <person name="Serrano A."/>
            <person name="Linde D."/>
            <person name="Babiker R."/>
            <person name="Drula E."/>
            <person name="Ayuso-Fernandez I."/>
            <person name="Pacheco R."/>
            <person name="Padilla G."/>
            <person name="Ferreira P."/>
            <person name="Barriuso J."/>
            <person name="Kellner H."/>
            <person name="Castanera R."/>
            <person name="Alfaro M."/>
            <person name="Ramirez L."/>
            <person name="Pisabarro A.G."/>
            <person name="Kuo A."/>
            <person name="Tritt A."/>
            <person name="Lipzen A."/>
            <person name="He G."/>
            <person name="Yan M."/>
            <person name="Ng V."/>
            <person name="Cullen D."/>
            <person name="Martin F."/>
            <person name="Rosso M.-N."/>
            <person name="Henrissat B."/>
            <person name="Hibbett D."/>
            <person name="Martinez A.T."/>
            <person name="Grigoriev I.V."/>
        </authorList>
    </citation>
    <scope>NUCLEOTIDE SEQUENCE</scope>
    <source>
        <strain evidence="1">CBS 247.69</strain>
    </source>
</reference>
<feature type="non-terminal residue" evidence="1">
    <location>
        <position position="104"/>
    </location>
</feature>
<dbReference type="EMBL" id="MU150461">
    <property type="protein sequence ID" value="KAF9456099.1"/>
    <property type="molecule type" value="Genomic_DNA"/>
</dbReference>
<gene>
    <name evidence="1" type="ORF">BDZ94DRAFT_1276531</name>
</gene>
<organism evidence="1 2">
    <name type="scientific">Collybia nuda</name>
    <dbReference type="NCBI Taxonomy" id="64659"/>
    <lineage>
        <taxon>Eukaryota</taxon>
        <taxon>Fungi</taxon>
        <taxon>Dikarya</taxon>
        <taxon>Basidiomycota</taxon>
        <taxon>Agaricomycotina</taxon>
        <taxon>Agaricomycetes</taxon>
        <taxon>Agaricomycetidae</taxon>
        <taxon>Agaricales</taxon>
        <taxon>Tricholomatineae</taxon>
        <taxon>Clitocybaceae</taxon>
        <taxon>Collybia</taxon>
    </lineage>
</organism>
<evidence type="ECO:0000313" key="1">
    <source>
        <dbReference type="EMBL" id="KAF9456099.1"/>
    </source>
</evidence>
<protein>
    <submittedName>
        <fullName evidence="1">Uncharacterized protein</fullName>
    </submittedName>
</protein>
<name>A0A9P6CCI0_9AGAR</name>